<protein>
    <submittedName>
        <fullName evidence="1">Major facilitator superfamily domain-containing protein</fullName>
    </submittedName>
</protein>
<gene>
    <name evidence="1" type="ORF">F5876DRAFT_35346</name>
</gene>
<evidence type="ECO:0000313" key="1">
    <source>
        <dbReference type="EMBL" id="KAJ3813346.1"/>
    </source>
</evidence>
<accession>A0ACC1U969</accession>
<name>A0ACC1U969_9AGAR</name>
<dbReference type="EMBL" id="MU794996">
    <property type="protein sequence ID" value="KAJ3813346.1"/>
    <property type="molecule type" value="Genomic_DNA"/>
</dbReference>
<organism evidence="1 2">
    <name type="scientific">Lentinula aff. lateritia</name>
    <dbReference type="NCBI Taxonomy" id="2804960"/>
    <lineage>
        <taxon>Eukaryota</taxon>
        <taxon>Fungi</taxon>
        <taxon>Dikarya</taxon>
        <taxon>Basidiomycota</taxon>
        <taxon>Agaricomycotina</taxon>
        <taxon>Agaricomycetes</taxon>
        <taxon>Agaricomycetidae</taxon>
        <taxon>Agaricales</taxon>
        <taxon>Marasmiineae</taxon>
        <taxon>Omphalotaceae</taxon>
        <taxon>Lentinula</taxon>
    </lineage>
</organism>
<proteinExistence type="predicted"/>
<reference evidence="1" key="1">
    <citation type="submission" date="2022-09" db="EMBL/GenBank/DDBJ databases">
        <title>A Global Phylogenomic Analysis of the Shiitake Genus Lentinula.</title>
        <authorList>
            <consortium name="DOE Joint Genome Institute"/>
            <person name="Sierra-Patev S."/>
            <person name="Min B."/>
            <person name="Naranjo-Ortiz M."/>
            <person name="Looney B."/>
            <person name="Konkel Z."/>
            <person name="Slot J.C."/>
            <person name="Sakamoto Y."/>
            <person name="Steenwyk J.L."/>
            <person name="Rokas A."/>
            <person name="Carro J."/>
            <person name="Camarero S."/>
            <person name="Ferreira P."/>
            <person name="Molpeceres G."/>
            <person name="Ruiz-Duenas F.J."/>
            <person name="Serrano A."/>
            <person name="Henrissat B."/>
            <person name="Drula E."/>
            <person name="Hughes K.W."/>
            <person name="Mata J.L."/>
            <person name="Ishikawa N.K."/>
            <person name="Vargas-Isla R."/>
            <person name="Ushijima S."/>
            <person name="Smith C.A."/>
            <person name="Ahrendt S."/>
            <person name="Andreopoulos W."/>
            <person name="He G."/>
            <person name="Labutti K."/>
            <person name="Lipzen A."/>
            <person name="Ng V."/>
            <person name="Riley R."/>
            <person name="Sandor L."/>
            <person name="Barry K."/>
            <person name="Martinez A.T."/>
            <person name="Xiao Y."/>
            <person name="Gibbons J.G."/>
            <person name="Terashima K."/>
            <person name="Grigoriev I.V."/>
            <person name="Hibbett D.S."/>
        </authorList>
    </citation>
    <scope>NUCLEOTIDE SEQUENCE</scope>
    <source>
        <strain evidence="1">TMI1499</strain>
    </source>
</reference>
<dbReference type="Proteomes" id="UP001163835">
    <property type="component" value="Unassembled WGS sequence"/>
</dbReference>
<comment type="caution">
    <text evidence="1">The sequence shown here is derived from an EMBL/GenBank/DDBJ whole genome shotgun (WGS) entry which is preliminary data.</text>
</comment>
<sequence length="500" mass="55875">MSEILQHEKEKEEDRVPSESSSPANLEGSLDTARQQADRHLVRKIDSRLLPILTLLYLLSFLDRSVIMNSRVPLPTQDLKLSAPAYNTSLALYFIAYVLFEVPSNVIPFSLLPLKRFDPQFWLPSLTLVWGIVSVCQGLVTNQAGLFGIRFLLGATEAGLFPGVIYLFSVYYIRRERRARVAIFFGGAALAGAFGGILAFAIGKMEGIGGRRGWQWIFILEGLLTILVSLIAYFVVPTWSYKAKFLTELERERLLSKLDGDTDPAHKEPFQWVYVKQAFTDHLVWGYALLFHGYAFALYSLSLFMPTIIADLGFQSWQAQLLTVPPNTLAALSIALTVWLSIRYEYRAILIIIAAFVAIIGYIVLLTATKPGAQYAGVHLAAAGVYTGNALLLSWPGENVAGQTKRAVAVAMQITFGDIGAIAGLECVLLAPNFAGHEYRKPHIIAIGYLLFSIIVALYLRFWLARGNKDKDAKMTEESAESIKDRQRLGDRHYLYRYVY</sequence>
<evidence type="ECO:0000313" key="2">
    <source>
        <dbReference type="Proteomes" id="UP001163835"/>
    </source>
</evidence>
<keyword evidence="2" id="KW-1185">Reference proteome</keyword>